<reference evidence="3" key="1">
    <citation type="submission" date="2017-02" db="UniProtKB">
        <authorList>
            <consortium name="WormBaseParasite"/>
        </authorList>
    </citation>
    <scope>IDENTIFICATION</scope>
</reference>
<dbReference type="STRING" id="6290.A0A0N4VTX2"/>
<sequence length="180" mass="20016">MLSERKRYNEESLIALGMTAQMGKSPSFSDLQSAQYTFSSVHFHLMATVNGETDCMLVPSVEGCGPLQRPLCVHWLNNKELDFTVGAERVLTEVIHSDGHSVRKSPTASPIELAEGAIWHNSEYSESGDWTSSVLDKIYSETTSSKDALDVKLEVLLRQWSKSSDILFAIHPIDGSLLIW</sequence>
<dbReference type="GO" id="GO:0043291">
    <property type="term" value="C:RAVE complex"/>
    <property type="evidence" value="ECO:0007669"/>
    <property type="project" value="TreeGrafter"/>
</dbReference>
<proteinExistence type="predicted"/>
<evidence type="ECO:0000313" key="3">
    <source>
        <dbReference type="WBParaSite" id="HPLM_0000073901-mRNA-1"/>
    </source>
</evidence>
<dbReference type="OrthoDB" id="342131at2759"/>
<name>A0A0N4VTX2_HAEPC</name>
<dbReference type="GO" id="GO:0007035">
    <property type="term" value="P:vacuolar acidification"/>
    <property type="evidence" value="ECO:0007669"/>
    <property type="project" value="TreeGrafter"/>
</dbReference>
<dbReference type="PANTHER" id="PTHR13950:SF9">
    <property type="entry name" value="RABCONNECTIN-3A"/>
    <property type="match status" value="1"/>
</dbReference>
<dbReference type="InterPro" id="IPR052208">
    <property type="entry name" value="DmX-like/RAVE_component"/>
</dbReference>
<dbReference type="AlphaFoldDB" id="A0A0N4VTX2"/>
<evidence type="ECO:0000313" key="2">
    <source>
        <dbReference type="Proteomes" id="UP000268014"/>
    </source>
</evidence>
<organism evidence="3">
    <name type="scientific">Haemonchus placei</name>
    <name type="common">Barber's pole worm</name>
    <dbReference type="NCBI Taxonomy" id="6290"/>
    <lineage>
        <taxon>Eukaryota</taxon>
        <taxon>Metazoa</taxon>
        <taxon>Ecdysozoa</taxon>
        <taxon>Nematoda</taxon>
        <taxon>Chromadorea</taxon>
        <taxon>Rhabditida</taxon>
        <taxon>Rhabditina</taxon>
        <taxon>Rhabditomorpha</taxon>
        <taxon>Strongyloidea</taxon>
        <taxon>Trichostrongylidae</taxon>
        <taxon>Haemonchus</taxon>
    </lineage>
</organism>
<accession>A0A0N4VTX2</accession>
<evidence type="ECO:0000313" key="1">
    <source>
        <dbReference type="EMBL" id="VDO06224.1"/>
    </source>
</evidence>
<protein>
    <submittedName>
        <fullName evidence="3">Putative_PNPOx domain-containing protein</fullName>
    </submittedName>
</protein>
<dbReference type="WBParaSite" id="HPLM_0000073901-mRNA-1">
    <property type="protein sequence ID" value="HPLM_0000073901-mRNA-1"/>
    <property type="gene ID" value="HPLM_0000073901"/>
</dbReference>
<dbReference type="Proteomes" id="UP000268014">
    <property type="component" value="Unassembled WGS sequence"/>
</dbReference>
<reference evidence="1 2" key="2">
    <citation type="submission" date="2018-11" db="EMBL/GenBank/DDBJ databases">
        <authorList>
            <consortium name="Pathogen Informatics"/>
        </authorList>
    </citation>
    <scope>NUCLEOTIDE SEQUENCE [LARGE SCALE GENOMIC DNA]</scope>
    <source>
        <strain evidence="1 2">MHpl1</strain>
    </source>
</reference>
<gene>
    <name evidence="1" type="ORF">HPLM_LOCUS740</name>
</gene>
<keyword evidence="2" id="KW-1185">Reference proteome</keyword>
<dbReference type="EMBL" id="UZAF01000664">
    <property type="protein sequence ID" value="VDO06224.1"/>
    <property type="molecule type" value="Genomic_DNA"/>
</dbReference>
<dbReference type="PANTHER" id="PTHR13950">
    <property type="entry name" value="RABCONNECTIN-RELATED"/>
    <property type="match status" value="1"/>
</dbReference>